<dbReference type="Gene3D" id="2.40.10.10">
    <property type="entry name" value="Trypsin-like serine proteases"/>
    <property type="match status" value="1"/>
</dbReference>
<evidence type="ECO:0000256" key="15">
    <source>
        <dbReference type="ARBA" id="ARBA00023180"/>
    </source>
</evidence>
<dbReference type="InterPro" id="IPR035976">
    <property type="entry name" value="Sushi/SCR/CCP_sf"/>
</dbReference>
<dbReference type="InterPro" id="IPR033116">
    <property type="entry name" value="TRYPSIN_SER"/>
</dbReference>
<dbReference type="InterPro" id="IPR009003">
    <property type="entry name" value="Peptidase_S1_PA"/>
</dbReference>
<dbReference type="PROSITE" id="PS00135">
    <property type="entry name" value="TRYPSIN_SER"/>
    <property type="match status" value="1"/>
</dbReference>
<dbReference type="PROSITE" id="PS50923">
    <property type="entry name" value="SUSHI"/>
    <property type="match status" value="3"/>
</dbReference>
<keyword evidence="5" id="KW-0964">Secreted</keyword>
<dbReference type="GO" id="GO:0006956">
    <property type="term" value="P:complement activation"/>
    <property type="evidence" value="ECO:0007669"/>
    <property type="project" value="InterPro"/>
</dbReference>
<dbReference type="CDD" id="cd00033">
    <property type="entry name" value="CCP"/>
    <property type="match status" value="3"/>
</dbReference>
<evidence type="ECO:0000256" key="14">
    <source>
        <dbReference type="ARBA" id="ARBA00023157"/>
    </source>
</evidence>
<dbReference type="PROSITE" id="PS50234">
    <property type="entry name" value="VWFA"/>
    <property type="match status" value="1"/>
</dbReference>
<dbReference type="Pfam" id="PF00084">
    <property type="entry name" value="Sushi"/>
    <property type="match status" value="3"/>
</dbReference>
<dbReference type="PRINTS" id="PR00453">
    <property type="entry name" value="VWFADOMAIN"/>
</dbReference>
<feature type="signal peptide" evidence="19">
    <location>
        <begin position="1"/>
        <end position="25"/>
    </location>
</feature>
<comment type="cofactor">
    <cofactor evidence="1">
        <name>Mn(2+)</name>
        <dbReference type="ChEBI" id="CHEBI:29035"/>
    </cofactor>
</comment>
<name>A0AAU9VP17_9CNID</name>
<evidence type="ECO:0000256" key="1">
    <source>
        <dbReference type="ARBA" id="ARBA00001936"/>
    </source>
</evidence>
<dbReference type="PRINTS" id="PR00722">
    <property type="entry name" value="CHYMOTRYPSIN"/>
</dbReference>
<feature type="chain" id="PRO_5043639424" description="C3/C5 convertase" evidence="19">
    <location>
        <begin position="26"/>
        <end position="724"/>
    </location>
</feature>
<evidence type="ECO:0000256" key="18">
    <source>
        <dbReference type="PROSITE-ProRule" id="PRU00302"/>
    </source>
</evidence>
<feature type="domain" description="Peptidase S1" evidence="21">
    <location>
        <begin position="468"/>
        <end position="715"/>
    </location>
</feature>
<evidence type="ECO:0000256" key="7">
    <source>
        <dbReference type="ARBA" id="ARBA00022659"/>
    </source>
</evidence>
<dbReference type="InterPro" id="IPR043504">
    <property type="entry name" value="Peptidase_S1_PA_chymotrypsin"/>
</dbReference>
<comment type="caution">
    <text evidence="23">The sequence shown here is derived from an EMBL/GenBank/DDBJ whole genome shotgun (WGS) entry which is preliminary data.</text>
</comment>
<dbReference type="CDD" id="cd00190">
    <property type="entry name" value="Tryp_SPc"/>
    <property type="match status" value="1"/>
</dbReference>
<dbReference type="PIRSF" id="PIRSF001154">
    <property type="entry name" value="Compl_C2_B"/>
    <property type="match status" value="1"/>
</dbReference>
<proteinExistence type="predicted"/>
<dbReference type="SUPFAM" id="SSF53300">
    <property type="entry name" value="vWA-like"/>
    <property type="match status" value="1"/>
</dbReference>
<dbReference type="GO" id="GO:0006508">
    <property type="term" value="P:proteolysis"/>
    <property type="evidence" value="ECO:0007669"/>
    <property type="project" value="UniProtKB-KW"/>
</dbReference>
<evidence type="ECO:0000256" key="17">
    <source>
        <dbReference type="PIRSR" id="PIRSR001154-1"/>
    </source>
</evidence>
<dbReference type="InterPro" id="IPR001254">
    <property type="entry name" value="Trypsin_dom"/>
</dbReference>
<evidence type="ECO:0000259" key="20">
    <source>
        <dbReference type="PROSITE" id="PS50234"/>
    </source>
</evidence>
<dbReference type="CDD" id="cd01450">
    <property type="entry name" value="vWFA_subfamily_ECM"/>
    <property type="match status" value="1"/>
</dbReference>
<dbReference type="GO" id="GO:0004252">
    <property type="term" value="F:serine-type endopeptidase activity"/>
    <property type="evidence" value="ECO:0007669"/>
    <property type="project" value="InterPro"/>
</dbReference>
<keyword evidence="7 18" id="KW-0768">Sushi</keyword>
<evidence type="ECO:0000256" key="12">
    <source>
        <dbReference type="ARBA" id="ARBA00022825"/>
    </source>
</evidence>
<dbReference type="GO" id="GO:0009986">
    <property type="term" value="C:cell surface"/>
    <property type="evidence" value="ECO:0007669"/>
    <property type="project" value="UniProtKB-SubCell"/>
</dbReference>
<protein>
    <recommendedName>
        <fullName evidence="16">C3/C5 convertase</fullName>
    </recommendedName>
</protein>
<dbReference type="PANTHER" id="PTHR46393:SF7">
    <property type="entry name" value="COMPLEMENT C2"/>
    <property type="match status" value="1"/>
</dbReference>
<evidence type="ECO:0000256" key="5">
    <source>
        <dbReference type="ARBA" id="ARBA00022525"/>
    </source>
</evidence>
<keyword evidence="14" id="KW-1015">Disulfide bond</keyword>
<evidence type="ECO:0000256" key="16">
    <source>
        <dbReference type="ARBA" id="ARBA00029636"/>
    </source>
</evidence>
<feature type="domain" description="Sushi" evidence="22">
    <location>
        <begin position="37"/>
        <end position="90"/>
    </location>
</feature>
<keyword evidence="6" id="KW-0399">Innate immunity</keyword>
<evidence type="ECO:0000256" key="6">
    <source>
        <dbReference type="ARBA" id="ARBA00022588"/>
    </source>
</evidence>
<feature type="domain" description="Sushi" evidence="22">
    <location>
        <begin position="157"/>
        <end position="220"/>
    </location>
</feature>
<dbReference type="Pfam" id="PF00089">
    <property type="entry name" value="Trypsin"/>
    <property type="match status" value="1"/>
</dbReference>
<dbReference type="SUPFAM" id="SSF50494">
    <property type="entry name" value="Trypsin-like serine proteases"/>
    <property type="match status" value="1"/>
</dbReference>
<evidence type="ECO:0000256" key="13">
    <source>
        <dbReference type="ARBA" id="ARBA00022859"/>
    </source>
</evidence>
<feature type="active site" description="Charge relay system" evidence="17">
    <location>
        <position position="665"/>
    </location>
</feature>
<evidence type="ECO:0000256" key="19">
    <source>
        <dbReference type="SAM" id="SignalP"/>
    </source>
</evidence>
<dbReference type="SMART" id="SM00327">
    <property type="entry name" value="VWA"/>
    <property type="match status" value="1"/>
</dbReference>
<dbReference type="Gene3D" id="2.10.70.10">
    <property type="entry name" value="Complement Module, domain 1"/>
    <property type="match status" value="3"/>
</dbReference>
<keyword evidence="15" id="KW-0325">Glycoprotein</keyword>
<evidence type="ECO:0000259" key="21">
    <source>
        <dbReference type="PROSITE" id="PS50240"/>
    </source>
</evidence>
<keyword evidence="8" id="KW-0645">Protease</keyword>
<gene>
    <name evidence="23" type="ORF">PMEA_00010576</name>
</gene>
<reference evidence="23 24" key="1">
    <citation type="submission" date="2022-05" db="EMBL/GenBank/DDBJ databases">
        <authorList>
            <consortium name="Genoscope - CEA"/>
            <person name="William W."/>
        </authorList>
    </citation>
    <scope>NUCLEOTIDE SEQUENCE [LARGE SCALE GENOMIC DNA]</scope>
</reference>
<feature type="active site" description="Charge relay system" evidence="17">
    <location>
        <position position="508"/>
    </location>
</feature>
<dbReference type="Pfam" id="PF00092">
    <property type="entry name" value="VWA"/>
    <property type="match status" value="1"/>
</dbReference>
<dbReference type="InterPro" id="IPR001314">
    <property type="entry name" value="Peptidase_S1A"/>
</dbReference>
<dbReference type="SMART" id="SM00020">
    <property type="entry name" value="Tryp_SPc"/>
    <property type="match status" value="1"/>
</dbReference>
<dbReference type="SMART" id="SM00032">
    <property type="entry name" value="CCP"/>
    <property type="match status" value="3"/>
</dbReference>
<evidence type="ECO:0000256" key="11">
    <source>
        <dbReference type="ARBA" id="ARBA00022801"/>
    </source>
</evidence>
<keyword evidence="9 19" id="KW-0732">Signal</keyword>
<comment type="caution">
    <text evidence="18">Lacks conserved residue(s) required for the propagation of feature annotation.</text>
</comment>
<evidence type="ECO:0000313" key="24">
    <source>
        <dbReference type="Proteomes" id="UP001159428"/>
    </source>
</evidence>
<evidence type="ECO:0000256" key="10">
    <source>
        <dbReference type="ARBA" id="ARBA00022737"/>
    </source>
</evidence>
<dbReference type="GO" id="GO:0045087">
    <property type="term" value="P:innate immune response"/>
    <property type="evidence" value="ECO:0007669"/>
    <property type="project" value="UniProtKB-KW"/>
</dbReference>
<dbReference type="SUPFAM" id="SSF57535">
    <property type="entry name" value="Complement control module/SCR domain"/>
    <property type="match status" value="3"/>
</dbReference>
<keyword evidence="10" id="KW-0677">Repeat</keyword>
<dbReference type="AlphaFoldDB" id="A0AAU9VP17"/>
<evidence type="ECO:0000256" key="2">
    <source>
        <dbReference type="ARBA" id="ARBA00001946"/>
    </source>
</evidence>
<organism evidence="23 24">
    <name type="scientific">Pocillopora meandrina</name>
    <dbReference type="NCBI Taxonomy" id="46732"/>
    <lineage>
        <taxon>Eukaryota</taxon>
        <taxon>Metazoa</taxon>
        <taxon>Cnidaria</taxon>
        <taxon>Anthozoa</taxon>
        <taxon>Hexacorallia</taxon>
        <taxon>Scleractinia</taxon>
        <taxon>Astrocoeniina</taxon>
        <taxon>Pocilloporidae</taxon>
        <taxon>Pocillopora</taxon>
    </lineage>
</organism>
<dbReference type="PANTHER" id="PTHR46393">
    <property type="entry name" value="SUSHI DOMAIN-CONTAINING PROTEIN"/>
    <property type="match status" value="1"/>
</dbReference>
<dbReference type="FunFam" id="2.40.10.10:FF:000003">
    <property type="entry name" value="Transmembrane serine protease 3"/>
    <property type="match status" value="1"/>
</dbReference>
<keyword evidence="12" id="KW-0720">Serine protease</keyword>
<dbReference type="InterPro" id="IPR036465">
    <property type="entry name" value="vWFA_dom_sf"/>
</dbReference>
<evidence type="ECO:0000256" key="8">
    <source>
        <dbReference type="ARBA" id="ARBA00022670"/>
    </source>
</evidence>
<feature type="domain" description="Sushi" evidence="22">
    <location>
        <begin position="95"/>
        <end position="155"/>
    </location>
</feature>
<dbReference type="Proteomes" id="UP001159428">
    <property type="component" value="Unassembled WGS sequence"/>
</dbReference>
<feature type="active site" description="Charge relay system" evidence="17">
    <location>
        <position position="561"/>
    </location>
</feature>
<evidence type="ECO:0000256" key="3">
    <source>
        <dbReference type="ARBA" id="ARBA00004241"/>
    </source>
</evidence>
<keyword evidence="24" id="KW-1185">Reference proteome</keyword>
<comment type="subcellular location">
    <subcellularLocation>
        <location evidence="3">Cell surface</location>
    </subcellularLocation>
    <subcellularLocation>
        <location evidence="4">Secreted</location>
    </subcellularLocation>
</comment>
<evidence type="ECO:0000259" key="22">
    <source>
        <dbReference type="PROSITE" id="PS50923"/>
    </source>
</evidence>
<feature type="domain" description="VWFA" evidence="20">
    <location>
        <begin position="263"/>
        <end position="440"/>
    </location>
</feature>
<dbReference type="InterPro" id="IPR000436">
    <property type="entry name" value="Sushi_SCR_CCP_dom"/>
</dbReference>
<keyword evidence="11" id="KW-0378">Hydrolase</keyword>
<evidence type="ECO:0000256" key="9">
    <source>
        <dbReference type="ARBA" id="ARBA00022729"/>
    </source>
</evidence>
<accession>A0AAU9VP17</accession>
<evidence type="ECO:0000313" key="23">
    <source>
        <dbReference type="EMBL" id="CAH3034307.1"/>
    </source>
</evidence>
<dbReference type="InterPro" id="IPR011360">
    <property type="entry name" value="Compl_C2_B"/>
</dbReference>
<dbReference type="PROSITE" id="PS50240">
    <property type="entry name" value="TRYPSIN_DOM"/>
    <property type="match status" value="1"/>
</dbReference>
<comment type="cofactor">
    <cofactor evidence="2">
        <name>Mg(2+)</name>
        <dbReference type="ChEBI" id="CHEBI:18420"/>
    </cofactor>
</comment>
<dbReference type="Gene3D" id="3.40.50.410">
    <property type="entry name" value="von Willebrand factor, type A domain"/>
    <property type="match status" value="1"/>
</dbReference>
<evidence type="ECO:0000256" key="4">
    <source>
        <dbReference type="ARBA" id="ARBA00004613"/>
    </source>
</evidence>
<dbReference type="InterPro" id="IPR002035">
    <property type="entry name" value="VWF_A"/>
</dbReference>
<sequence length="724" mass="79338">MAFTTSLSIIGIILLIGCFTHNVITGGDAGTAEKRSKNCTNPPGIANGKVRIIRKTHAIYSCNPGYKTIGILLIRCINSKWTGNPPTCQRDSTPLSCKTPRRIRNGDFEPHKDDYLVGTTVKYSCDDNYRLRGSAKVTCTNEKSWSPKKLPRCIKRAKCKDPGTPKHGRRVGSLFLEGTQVRFSCDDGYELVGLQSLQCVPFCRSCKTVRWNGTTPACEKFDPLRGLKRVADSLREHFIDKLSWTTTDSLARAGLSSGAGGLDLVFVFDSSATVGSANFKKGVEFAKTIIDEFGISASPMGTRVAVVTFSSTAKVVFNLQTNAMADKAEAIRTLDNLDFIAGGTATRLALNKTIEEIVPEARKDSKRALFLITDGRSNIGGDPSADAAILRDFQKFEIYAIGVTDSVNEKELRSIASEPFRTHVYLLKDFDDLAKLKQLITAKGNDYSECGIAGDTQLRNDDDENFGFVGGEEAKPGAWPWQAAIYVKGNFRCGGALIKGNWVITVAHCFFYDGAVKPKDVIVRMGEHNRFKEEGAEQNIGAKKVILHPNATRGNLNIGNDLALIRLKHAVKFSPLVRTVCLPEPTDVFYVRPRKTCVVAGWGSSQKVSSDDLAGPPNEVLQQIQMKFVSQRDCRENATNAAAITENVVCAGDATGKKDACKGDSGSPLVIRRSIDDSWAVIGLSSWEDGCASKGKYGVYTRLKSHLRWIKRKTNRKNSKNNKD</sequence>
<dbReference type="EMBL" id="CALNXJ010000002">
    <property type="protein sequence ID" value="CAH3034307.1"/>
    <property type="molecule type" value="Genomic_DNA"/>
</dbReference>
<keyword evidence="13" id="KW-0391">Immunity</keyword>
<dbReference type="GO" id="GO:0005576">
    <property type="term" value="C:extracellular region"/>
    <property type="evidence" value="ECO:0007669"/>
    <property type="project" value="UniProtKB-SubCell"/>
</dbReference>